<dbReference type="GO" id="GO:0016887">
    <property type="term" value="F:ATP hydrolysis activity"/>
    <property type="evidence" value="ECO:0007669"/>
    <property type="project" value="InterPro"/>
</dbReference>
<feature type="region of interest" description="Disordered" evidence="5">
    <location>
        <begin position="370"/>
        <end position="461"/>
    </location>
</feature>
<feature type="compositionally biased region" description="Basic and acidic residues" evidence="5">
    <location>
        <begin position="96"/>
        <end position="109"/>
    </location>
</feature>
<gene>
    <name evidence="7" type="ORF">EGYM00163_LOCUS35770</name>
</gene>
<feature type="region of interest" description="Disordered" evidence="5">
    <location>
        <begin position="774"/>
        <end position="795"/>
    </location>
</feature>
<dbReference type="Gene3D" id="3.40.50.300">
    <property type="entry name" value="P-loop containing nucleotide triphosphate hydrolases"/>
    <property type="match status" value="2"/>
</dbReference>
<dbReference type="SUPFAM" id="SSF52540">
    <property type="entry name" value="P-loop containing nucleoside triphosphate hydrolases"/>
    <property type="match status" value="2"/>
</dbReference>
<dbReference type="InterPro" id="IPR003959">
    <property type="entry name" value="ATPase_AAA_core"/>
</dbReference>
<sequence>MAARMAAFREDRAPKPKKFKPNSAESKKRKQDFDLIVSEKQKKAIPEEYTAQAAARTAKNLEAIVREDEEKKKRDAEAAAATNPKAIDPNAPSGTDKAKGGKARDKVSNEDEQPAMEISACATSERYTDFGGLKKELDEIRRLIEFPLRYPQVFDHLGADPPSGVLLHGPPGCGKTKLAHAVAGELQLPFYKISAPEVVAGVSGESEQKIRLFFKTAMAQAPCIMFIDEIDAIAGKRESAGKEMERRIVAQMLSCMDEIPVLWRDHRKICIVMGATNRPDAIDSALRRAGRFDREIHMSIPTYEGRIEILQVLTQKLKLEGELDLKSIAFRTPGFVGADLHALTKEASAIALQRIFNLIVDNAAADAAASAAEPENDAAEKKAEEKADEKPSGADEECVFPAPPPARMPPPKIRSSSPPLSVDKPDAGFDLDDPAGAADDPPEGPLEPAAPVPEAIAPPSSSQPFALPVVEIGPEILEKCSIMMADFDEAVTLVQPSTMREGFTTVPSVTWDDVGALEDVKVELINNISKPILRPDVFKAMGCLDNPIGVMLYGPPGCGKTLVAKAIANESGANFISIKGPELLNKFLGETEKSVRTVFARAQSSAPCILFFDELDALAPKRGNESGNAAAERVVNQLLTELDGVKGRNQVYVIGASNRLDMIDPAMLRPGRLDKLLFVPLPNAAQRITILQKQARNAPLDGDVDLGTYGSDKRCDGFSGADCAALVREAAVAAVTEFFDSMQDDDDARDTTRDPPTVGVRHFETALQKVKPSVSVKDRTRYEQMRSGMSAVPRS</sequence>
<keyword evidence="4" id="KW-0067">ATP-binding</keyword>
<dbReference type="Gene3D" id="1.10.8.60">
    <property type="match status" value="2"/>
</dbReference>
<feature type="domain" description="AAA+ ATPase" evidence="6">
    <location>
        <begin position="546"/>
        <end position="683"/>
    </location>
</feature>
<feature type="compositionally biased region" description="Basic and acidic residues" evidence="5">
    <location>
        <begin position="378"/>
        <end position="393"/>
    </location>
</feature>
<proteinExistence type="inferred from homology"/>
<keyword evidence="3" id="KW-0547">Nucleotide-binding</keyword>
<evidence type="ECO:0000256" key="4">
    <source>
        <dbReference type="ARBA" id="ARBA00022840"/>
    </source>
</evidence>
<dbReference type="FunFam" id="3.40.50.300:FF:000365">
    <property type="entry name" value="Ribosome biogenesis ATPase RIX7"/>
    <property type="match status" value="1"/>
</dbReference>
<dbReference type="FunFam" id="3.40.50.300:FF:000018">
    <property type="entry name" value="Cell division control 48"/>
    <property type="match status" value="1"/>
</dbReference>
<evidence type="ECO:0000313" key="7">
    <source>
        <dbReference type="EMBL" id="CAE0824536.1"/>
    </source>
</evidence>
<evidence type="ECO:0000256" key="5">
    <source>
        <dbReference type="SAM" id="MobiDB-lite"/>
    </source>
</evidence>
<dbReference type="GO" id="GO:0005524">
    <property type="term" value="F:ATP binding"/>
    <property type="evidence" value="ECO:0007669"/>
    <property type="project" value="UniProtKB-KW"/>
</dbReference>
<feature type="region of interest" description="Disordered" evidence="5">
    <location>
        <begin position="1"/>
        <end position="35"/>
    </location>
</feature>
<accession>A0A7S4G498</accession>
<dbReference type="GO" id="GO:1990275">
    <property type="term" value="F:preribosome binding"/>
    <property type="evidence" value="ECO:0007669"/>
    <property type="project" value="TreeGrafter"/>
</dbReference>
<evidence type="ECO:0000256" key="1">
    <source>
        <dbReference type="ARBA" id="ARBA00006914"/>
    </source>
</evidence>
<evidence type="ECO:0000259" key="6">
    <source>
        <dbReference type="SMART" id="SM00382"/>
    </source>
</evidence>
<dbReference type="EMBL" id="HBJA01103700">
    <property type="protein sequence ID" value="CAE0824536.1"/>
    <property type="molecule type" value="Transcribed_RNA"/>
</dbReference>
<dbReference type="SMART" id="SM00382">
    <property type="entry name" value="AAA"/>
    <property type="match status" value="2"/>
</dbReference>
<dbReference type="AlphaFoldDB" id="A0A7S4G498"/>
<dbReference type="InterPro" id="IPR003593">
    <property type="entry name" value="AAA+_ATPase"/>
</dbReference>
<dbReference type="GO" id="GO:0042254">
    <property type="term" value="P:ribosome biogenesis"/>
    <property type="evidence" value="ECO:0007669"/>
    <property type="project" value="TreeGrafter"/>
</dbReference>
<name>A0A7S4G498_9EUGL</name>
<feature type="domain" description="AAA+ ATPase" evidence="6">
    <location>
        <begin position="161"/>
        <end position="302"/>
    </location>
</feature>
<dbReference type="GO" id="GO:0003723">
    <property type="term" value="F:RNA binding"/>
    <property type="evidence" value="ECO:0007669"/>
    <property type="project" value="TreeGrafter"/>
</dbReference>
<comment type="similarity">
    <text evidence="1">Belongs to the AAA ATPase family.</text>
</comment>
<dbReference type="InterPro" id="IPR041569">
    <property type="entry name" value="AAA_lid_3"/>
</dbReference>
<feature type="compositionally biased region" description="Pro residues" evidence="5">
    <location>
        <begin position="401"/>
        <end position="412"/>
    </location>
</feature>
<dbReference type="Pfam" id="PF00004">
    <property type="entry name" value="AAA"/>
    <property type="match status" value="2"/>
</dbReference>
<keyword evidence="2" id="KW-0677">Repeat</keyword>
<protein>
    <recommendedName>
        <fullName evidence="6">AAA+ ATPase domain-containing protein</fullName>
    </recommendedName>
</protein>
<dbReference type="PANTHER" id="PTHR23077">
    <property type="entry name" value="AAA-FAMILY ATPASE"/>
    <property type="match status" value="1"/>
</dbReference>
<dbReference type="GO" id="GO:0005634">
    <property type="term" value="C:nucleus"/>
    <property type="evidence" value="ECO:0007669"/>
    <property type="project" value="TreeGrafter"/>
</dbReference>
<feature type="region of interest" description="Disordered" evidence="5">
    <location>
        <begin position="65"/>
        <end position="115"/>
    </location>
</feature>
<dbReference type="InterPro" id="IPR050168">
    <property type="entry name" value="AAA_ATPase_domain"/>
</dbReference>
<feature type="compositionally biased region" description="Basic and acidic residues" evidence="5">
    <location>
        <begin position="65"/>
        <end position="77"/>
    </location>
</feature>
<evidence type="ECO:0000256" key="3">
    <source>
        <dbReference type="ARBA" id="ARBA00022741"/>
    </source>
</evidence>
<dbReference type="Pfam" id="PF17862">
    <property type="entry name" value="AAA_lid_3"/>
    <property type="match status" value="2"/>
</dbReference>
<reference evidence="7" key="1">
    <citation type="submission" date="2021-01" db="EMBL/GenBank/DDBJ databases">
        <authorList>
            <person name="Corre E."/>
            <person name="Pelletier E."/>
            <person name="Niang G."/>
            <person name="Scheremetjew M."/>
            <person name="Finn R."/>
            <person name="Kale V."/>
            <person name="Holt S."/>
            <person name="Cochrane G."/>
            <person name="Meng A."/>
            <person name="Brown T."/>
            <person name="Cohen L."/>
        </authorList>
    </citation>
    <scope>NUCLEOTIDE SEQUENCE</scope>
    <source>
        <strain evidence="7">CCMP1594</strain>
    </source>
</reference>
<dbReference type="InterPro" id="IPR027417">
    <property type="entry name" value="P-loop_NTPase"/>
</dbReference>
<organism evidence="7">
    <name type="scientific">Eutreptiella gymnastica</name>
    <dbReference type="NCBI Taxonomy" id="73025"/>
    <lineage>
        <taxon>Eukaryota</taxon>
        <taxon>Discoba</taxon>
        <taxon>Euglenozoa</taxon>
        <taxon>Euglenida</taxon>
        <taxon>Spirocuta</taxon>
        <taxon>Euglenophyceae</taxon>
        <taxon>Eutreptiales</taxon>
        <taxon>Eutreptiaceae</taxon>
        <taxon>Eutreptiella</taxon>
    </lineage>
</organism>
<dbReference type="PRINTS" id="PR00830">
    <property type="entry name" value="ENDOLAPTASE"/>
</dbReference>
<dbReference type="PANTHER" id="PTHR23077:SF171">
    <property type="entry name" value="NUCLEAR VALOSIN-CONTAINING PROTEIN-LIKE"/>
    <property type="match status" value="1"/>
</dbReference>
<evidence type="ECO:0000256" key="2">
    <source>
        <dbReference type="ARBA" id="ARBA00022737"/>
    </source>
</evidence>